<accession>A0A928V1B5</accession>
<dbReference type="Pfam" id="PF13511">
    <property type="entry name" value="DUF4124"/>
    <property type="match status" value="1"/>
</dbReference>
<evidence type="ECO:0000313" key="4">
    <source>
        <dbReference type="Proteomes" id="UP000652567"/>
    </source>
</evidence>
<proteinExistence type="predicted"/>
<reference evidence="3" key="1">
    <citation type="submission" date="2018-07" db="EMBL/GenBank/DDBJ databases">
        <title>Genome assembly of strain Ka43.</title>
        <authorList>
            <person name="Kukolya J."/>
            <person name="Nagy I."/>
            <person name="Horvath B."/>
            <person name="Toth A."/>
        </authorList>
    </citation>
    <scope>NUCLEOTIDE SEQUENCE</scope>
    <source>
        <strain evidence="3">KB43</strain>
    </source>
</reference>
<evidence type="ECO:0000256" key="1">
    <source>
        <dbReference type="SAM" id="Phobius"/>
    </source>
</evidence>
<gene>
    <name evidence="3" type="ORF">C4F51_07140</name>
</gene>
<dbReference type="Proteomes" id="UP000652567">
    <property type="component" value="Unassembled WGS sequence"/>
</dbReference>
<feature type="domain" description="DUF4124" evidence="2">
    <location>
        <begin position="70"/>
        <end position="107"/>
    </location>
</feature>
<dbReference type="EMBL" id="PRDL01000001">
    <property type="protein sequence ID" value="MBE8716965.1"/>
    <property type="molecule type" value="Genomic_DNA"/>
</dbReference>
<name>A0A928V1B5_9GAMM</name>
<sequence length="157" mass="17044">MYKLLIIKMLGVIFIAMVGVHYLLYLKTGRMPDNPLGNFSLDSVSLPKVNLPFISSESGAGGTSLSDKPVYTWRDENGVLHFSESAPEGGNASQFHSDKPVNIVPAVNVPPRQDGVVAPRAGRTVESEGASAIDKALDARDLLEQRQAEQQKVLDRL</sequence>
<keyword evidence="1" id="KW-1133">Transmembrane helix</keyword>
<keyword evidence="4" id="KW-1185">Reference proteome</keyword>
<evidence type="ECO:0000259" key="2">
    <source>
        <dbReference type="Pfam" id="PF13511"/>
    </source>
</evidence>
<dbReference type="AlphaFoldDB" id="A0A928V1B5"/>
<comment type="caution">
    <text evidence="3">The sequence shown here is derived from an EMBL/GenBank/DDBJ whole genome shotgun (WGS) entry which is preliminary data.</text>
</comment>
<protein>
    <submittedName>
        <fullName evidence="3">DUF4124 domain-containing protein</fullName>
    </submittedName>
</protein>
<organism evidence="3 4">
    <name type="scientific">Cellvibrio polysaccharolyticus</name>
    <dbReference type="NCBI Taxonomy" id="2082724"/>
    <lineage>
        <taxon>Bacteria</taxon>
        <taxon>Pseudomonadati</taxon>
        <taxon>Pseudomonadota</taxon>
        <taxon>Gammaproteobacteria</taxon>
        <taxon>Cellvibrionales</taxon>
        <taxon>Cellvibrionaceae</taxon>
        <taxon>Cellvibrio</taxon>
    </lineage>
</organism>
<feature type="transmembrane region" description="Helical" evidence="1">
    <location>
        <begin position="6"/>
        <end position="26"/>
    </location>
</feature>
<keyword evidence="1" id="KW-0812">Transmembrane</keyword>
<dbReference type="InterPro" id="IPR025392">
    <property type="entry name" value="DUF4124"/>
</dbReference>
<evidence type="ECO:0000313" key="3">
    <source>
        <dbReference type="EMBL" id="MBE8716965.1"/>
    </source>
</evidence>
<keyword evidence="1" id="KW-0472">Membrane</keyword>
<dbReference type="RefSeq" id="WP_193908443.1">
    <property type="nucleotide sequence ID" value="NZ_PRDL01000001.1"/>
</dbReference>